<dbReference type="Proteomes" id="UP000811255">
    <property type="component" value="Unassembled WGS sequence"/>
</dbReference>
<accession>A0ABS5W230</accession>
<organism evidence="2 3">
    <name type="scientific">Croceibacterium selenioxidans</name>
    <dbReference type="NCBI Taxonomy" id="2838833"/>
    <lineage>
        <taxon>Bacteria</taxon>
        <taxon>Pseudomonadati</taxon>
        <taxon>Pseudomonadota</taxon>
        <taxon>Alphaproteobacteria</taxon>
        <taxon>Sphingomonadales</taxon>
        <taxon>Erythrobacteraceae</taxon>
        <taxon>Croceibacterium</taxon>
    </lineage>
</organism>
<keyword evidence="1" id="KW-1133">Transmembrane helix</keyword>
<evidence type="ECO:0000313" key="3">
    <source>
        <dbReference type="Proteomes" id="UP000811255"/>
    </source>
</evidence>
<evidence type="ECO:0008006" key="4">
    <source>
        <dbReference type="Google" id="ProtNLM"/>
    </source>
</evidence>
<proteinExistence type="predicted"/>
<evidence type="ECO:0000256" key="1">
    <source>
        <dbReference type="SAM" id="Phobius"/>
    </source>
</evidence>
<keyword evidence="3" id="KW-1185">Reference proteome</keyword>
<sequence length="157" mass="16296">MNGTALETSNTAEAKSRFNAALEEARAGAMALGAEARERASAYRSQASTTGGDWAAEAKTKAAELANDGKKGASGALTSLSRLVADNAGTIEQNLGAKYGDYARTASQKLQETGQALDQKSLDQLGDDAREFVRKSPGVAIGIAAAAGFLLARLFRR</sequence>
<gene>
    <name evidence="2" type="ORF">KK137_05565</name>
</gene>
<name>A0ABS5W230_9SPHN</name>
<feature type="transmembrane region" description="Helical" evidence="1">
    <location>
        <begin position="138"/>
        <end position="155"/>
    </location>
</feature>
<protein>
    <recommendedName>
        <fullName evidence="4">DUF883 domain-containing protein</fullName>
    </recommendedName>
</protein>
<dbReference type="EMBL" id="JAHFVK010000001">
    <property type="protein sequence ID" value="MBT2133796.1"/>
    <property type="molecule type" value="Genomic_DNA"/>
</dbReference>
<keyword evidence="1" id="KW-0472">Membrane</keyword>
<keyword evidence="1" id="KW-0812">Transmembrane</keyword>
<evidence type="ECO:0000313" key="2">
    <source>
        <dbReference type="EMBL" id="MBT2133796.1"/>
    </source>
</evidence>
<comment type="caution">
    <text evidence="2">The sequence shown here is derived from an EMBL/GenBank/DDBJ whole genome shotgun (WGS) entry which is preliminary data.</text>
</comment>
<reference evidence="2 3" key="1">
    <citation type="submission" date="2021-05" db="EMBL/GenBank/DDBJ databases">
        <title>Croceibacterium sp. LX-88 genome sequence.</title>
        <authorList>
            <person name="Luo X."/>
        </authorList>
    </citation>
    <scope>NUCLEOTIDE SEQUENCE [LARGE SCALE GENOMIC DNA]</scope>
    <source>
        <strain evidence="2 3">LX-88</strain>
    </source>
</reference>